<gene>
    <name evidence="8" type="ORF">Tco025E_06738</name>
</gene>
<dbReference type="PANTHER" id="PTHR12547:SF182">
    <property type="entry name" value="RNA-BINDING PROTEIN ZC3H11"/>
    <property type="match status" value="1"/>
</dbReference>
<dbReference type="GO" id="GO:0003729">
    <property type="term" value="F:mRNA binding"/>
    <property type="evidence" value="ECO:0007669"/>
    <property type="project" value="InterPro"/>
</dbReference>
<dbReference type="PANTHER" id="PTHR12547">
    <property type="entry name" value="CCCH ZINC FINGER/TIS11-RELATED"/>
    <property type="match status" value="1"/>
</dbReference>
<keyword evidence="3 5" id="KW-0863">Zinc-finger</keyword>
<dbReference type="Pfam" id="PF00642">
    <property type="entry name" value="zf-CCCH"/>
    <property type="match status" value="1"/>
</dbReference>
<protein>
    <submittedName>
        <fullName evidence="8">Zinc finger protein CTH1</fullName>
    </submittedName>
</protein>
<dbReference type="GeneID" id="40320349"/>
<evidence type="ECO:0000256" key="6">
    <source>
        <dbReference type="SAM" id="MobiDB-lite"/>
    </source>
</evidence>
<reference evidence="8 9" key="1">
    <citation type="journal article" date="2018" name="BMC Genomics">
        <title>Genomic comparison of Trypanosoma conorhini and Trypanosoma rangeli to Trypanosoma cruzi strains of high and low virulence.</title>
        <authorList>
            <person name="Bradwell K.R."/>
            <person name="Koparde V.N."/>
            <person name="Matveyev A.V."/>
            <person name="Serrano M.G."/>
            <person name="Alves J.M."/>
            <person name="Parikh H."/>
            <person name="Huang B."/>
            <person name="Lee V."/>
            <person name="Espinosa-Alvarez O."/>
            <person name="Ortiz P.A."/>
            <person name="Costa-Martins A.G."/>
            <person name="Teixeira M.M."/>
            <person name="Buck G.A."/>
        </authorList>
    </citation>
    <scope>NUCLEOTIDE SEQUENCE [LARGE SCALE GENOMIC DNA]</scope>
    <source>
        <strain evidence="8 9">025E</strain>
    </source>
</reference>
<sequence>MCACVRTGSMAGRYAPQPPAPGAPAWWDCTEDAAASLGYAAAAYGEHEPAARPILAERYKTKLCRNYVETGVCPYQSRCMFAHGVHELRSPAMNLHDGLVTADAIRAFRRRRTAPPYLYAAARGPASRFRASRAAPAAAYTHDPYACDLLPLPSRLYSQPPGLAALFCATAAPSCYSYSDSVENRDGCASCVEVARPPNSYACTNCDAEPSACSSIGSDSEDNRQPTTPRKDYIKEQPPAEVVGDEAATSQ</sequence>
<evidence type="ECO:0000256" key="4">
    <source>
        <dbReference type="ARBA" id="ARBA00022833"/>
    </source>
</evidence>
<organism evidence="8 9">
    <name type="scientific">Trypanosoma conorhini</name>
    <dbReference type="NCBI Taxonomy" id="83891"/>
    <lineage>
        <taxon>Eukaryota</taxon>
        <taxon>Discoba</taxon>
        <taxon>Euglenozoa</taxon>
        <taxon>Kinetoplastea</taxon>
        <taxon>Metakinetoplastina</taxon>
        <taxon>Trypanosomatida</taxon>
        <taxon>Trypanosomatidae</taxon>
        <taxon>Trypanosoma</taxon>
    </lineage>
</organism>
<dbReference type="EMBL" id="MKKU01000464">
    <property type="protein sequence ID" value="RNF11285.1"/>
    <property type="molecule type" value="Genomic_DNA"/>
</dbReference>
<evidence type="ECO:0000256" key="2">
    <source>
        <dbReference type="ARBA" id="ARBA00022737"/>
    </source>
</evidence>
<dbReference type="InterPro" id="IPR045877">
    <property type="entry name" value="ZFP36-like"/>
</dbReference>
<evidence type="ECO:0000259" key="7">
    <source>
        <dbReference type="PROSITE" id="PS50103"/>
    </source>
</evidence>
<dbReference type="SMART" id="SM00356">
    <property type="entry name" value="ZnF_C3H1"/>
    <property type="match status" value="1"/>
</dbReference>
<name>A0A3R7KWV1_9TRYP</name>
<accession>A0A3R7KWV1</accession>
<keyword evidence="2" id="KW-0677">Repeat</keyword>
<dbReference type="SUPFAM" id="SSF90229">
    <property type="entry name" value="CCCH zinc finger"/>
    <property type="match status" value="1"/>
</dbReference>
<comment type="caution">
    <text evidence="8">The sequence shown here is derived from an EMBL/GenBank/DDBJ whole genome shotgun (WGS) entry which is preliminary data.</text>
</comment>
<proteinExistence type="predicted"/>
<dbReference type="Proteomes" id="UP000284403">
    <property type="component" value="Unassembled WGS sequence"/>
</dbReference>
<evidence type="ECO:0000256" key="3">
    <source>
        <dbReference type="ARBA" id="ARBA00022771"/>
    </source>
</evidence>
<evidence type="ECO:0000313" key="8">
    <source>
        <dbReference type="EMBL" id="RNF11285.1"/>
    </source>
</evidence>
<dbReference type="RefSeq" id="XP_029226352.1">
    <property type="nucleotide sequence ID" value="XM_029373610.1"/>
</dbReference>
<feature type="domain" description="C3H1-type" evidence="7">
    <location>
        <begin position="58"/>
        <end position="86"/>
    </location>
</feature>
<dbReference type="OrthoDB" id="410307at2759"/>
<evidence type="ECO:0000256" key="1">
    <source>
        <dbReference type="ARBA" id="ARBA00022723"/>
    </source>
</evidence>
<evidence type="ECO:0000256" key="5">
    <source>
        <dbReference type="PROSITE-ProRule" id="PRU00723"/>
    </source>
</evidence>
<evidence type="ECO:0000313" key="9">
    <source>
        <dbReference type="Proteomes" id="UP000284403"/>
    </source>
</evidence>
<feature type="compositionally biased region" description="Basic and acidic residues" evidence="6">
    <location>
        <begin position="221"/>
        <end position="235"/>
    </location>
</feature>
<keyword evidence="9" id="KW-1185">Reference proteome</keyword>
<feature type="zinc finger region" description="C3H1-type" evidence="5">
    <location>
        <begin position="58"/>
        <end position="86"/>
    </location>
</feature>
<dbReference type="InterPro" id="IPR036855">
    <property type="entry name" value="Znf_CCCH_sf"/>
</dbReference>
<feature type="region of interest" description="Disordered" evidence="6">
    <location>
        <begin position="212"/>
        <end position="251"/>
    </location>
</feature>
<keyword evidence="1 5" id="KW-0479">Metal-binding</keyword>
<dbReference type="FunFam" id="4.10.1000.10:FF:000001">
    <property type="entry name" value="zinc finger CCCH domain-containing protein 15-like"/>
    <property type="match status" value="1"/>
</dbReference>
<dbReference type="AlphaFoldDB" id="A0A3R7KWV1"/>
<dbReference type="PROSITE" id="PS50103">
    <property type="entry name" value="ZF_C3H1"/>
    <property type="match status" value="1"/>
</dbReference>
<dbReference type="InterPro" id="IPR000571">
    <property type="entry name" value="Znf_CCCH"/>
</dbReference>
<keyword evidence="4 5" id="KW-0862">Zinc</keyword>
<dbReference type="GO" id="GO:0008270">
    <property type="term" value="F:zinc ion binding"/>
    <property type="evidence" value="ECO:0007669"/>
    <property type="project" value="UniProtKB-KW"/>
</dbReference>
<dbReference type="Gene3D" id="4.10.1000.10">
    <property type="entry name" value="Zinc finger, CCCH-type"/>
    <property type="match status" value="1"/>
</dbReference>